<dbReference type="Gene3D" id="3.30.460.10">
    <property type="entry name" value="Beta Polymerase, domain 2"/>
    <property type="match status" value="1"/>
</dbReference>
<dbReference type="AlphaFoldDB" id="A0A850P1I8"/>
<dbReference type="SUPFAM" id="SSF81301">
    <property type="entry name" value="Nucleotidyltransferase"/>
    <property type="match status" value="1"/>
</dbReference>
<feature type="non-terminal residue" evidence="1">
    <location>
        <position position="54"/>
    </location>
</feature>
<proteinExistence type="predicted"/>
<name>A0A850P1I8_9PROT</name>
<dbReference type="EMBL" id="JABXXQ010000555">
    <property type="protein sequence ID" value="NVN31927.1"/>
    <property type="molecule type" value="Genomic_DNA"/>
</dbReference>
<organism evidence="1 2">
    <name type="scientific">Endobacter medicaginis</name>
    <dbReference type="NCBI Taxonomy" id="1181271"/>
    <lineage>
        <taxon>Bacteria</taxon>
        <taxon>Pseudomonadati</taxon>
        <taxon>Pseudomonadota</taxon>
        <taxon>Alphaproteobacteria</taxon>
        <taxon>Acetobacterales</taxon>
        <taxon>Acetobacteraceae</taxon>
        <taxon>Endobacter</taxon>
    </lineage>
</organism>
<evidence type="ECO:0008006" key="3">
    <source>
        <dbReference type="Google" id="ProtNLM"/>
    </source>
</evidence>
<sequence>MAAAEPHIPDLTGALPAGPAAALDRMWTILPEARLVGGAVRDLLAGRKLVDLDL</sequence>
<evidence type="ECO:0000313" key="2">
    <source>
        <dbReference type="Proteomes" id="UP000565205"/>
    </source>
</evidence>
<dbReference type="InterPro" id="IPR043519">
    <property type="entry name" value="NT_sf"/>
</dbReference>
<evidence type="ECO:0000313" key="1">
    <source>
        <dbReference type="EMBL" id="NVN31927.1"/>
    </source>
</evidence>
<gene>
    <name evidence="1" type="ORF">HUK83_16500</name>
</gene>
<accession>A0A850P1I8</accession>
<reference evidence="1 2" key="1">
    <citation type="submission" date="2020-06" db="EMBL/GenBank/DDBJ databases">
        <title>Description of novel acetic acid bacteria.</title>
        <authorList>
            <person name="Sombolestani A."/>
        </authorList>
    </citation>
    <scope>NUCLEOTIDE SEQUENCE [LARGE SCALE GENOMIC DNA]</scope>
    <source>
        <strain evidence="1 2">LMG 26838</strain>
    </source>
</reference>
<protein>
    <recommendedName>
        <fullName evidence="3">Poly A polymerase head domain-containing protein</fullName>
    </recommendedName>
</protein>
<dbReference type="Proteomes" id="UP000565205">
    <property type="component" value="Unassembled WGS sequence"/>
</dbReference>
<comment type="caution">
    <text evidence="1">The sequence shown here is derived from an EMBL/GenBank/DDBJ whole genome shotgun (WGS) entry which is preliminary data.</text>
</comment>